<keyword evidence="4" id="KW-1185">Reference proteome</keyword>
<dbReference type="PANTHER" id="PTHR48081">
    <property type="entry name" value="AB HYDROLASE SUPERFAMILY PROTEIN C4A8.06C"/>
    <property type="match status" value="1"/>
</dbReference>
<evidence type="ECO:0000256" key="1">
    <source>
        <dbReference type="ARBA" id="ARBA00022801"/>
    </source>
</evidence>
<reference evidence="3 4" key="1">
    <citation type="submission" date="2016-04" db="EMBL/GenBank/DDBJ databases">
        <authorList>
            <person name="Evans L.H."/>
            <person name="Alamgir A."/>
            <person name="Owens N."/>
            <person name="Weber N.D."/>
            <person name="Virtaneva K."/>
            <person name="Barbian K."/>
            <person name="Babar A."/>
            <person name="Rosenke K."/>
        </authorList>
    </citation>
    <scope>NUCLEOTIDE SEQUENCE [LARGE SCALE GENOMIC DNA]</scope>
    <source>
        <strain evidence="3 4">CCM 8644</strain>
    </source>
</reference>
<dbReference type="EMBL" id="LWHJ01000011">
    <property type="protein sequence ID" value="OAQ42403.1"/>
    <property type="molecule type" value="Genomic_DNA"/>
</dbReference>
<dbReference type="STRING" id="1826909.A5893_02635"/>
<gene>
    <name evidence="3" type="ORF">A5893_02635</name>
</gene>
<dbReference type="PANTHER" id="PTHR48081:SF6">
    <property type="entry name" value="PEPTIDASE S9 PROLYL OLIGOPEPTIDASE CATALYTIC DOMAIN-CONTAINING PROTEIN"/>
    <property type="match status" value="1"/>
</dbReference>
<dbReference type="AlphaFoldDB" id="A0A179DPG1"/>
<dbReference type="Gene3D" id="3.40.50.1820">
    <property type="entry name" value="alpha/beta hydrolase"/>
    <property type="match status" value="1"/>
</dbReference>
<proteinExistence type="predicted"/>
<organism evidence="3 4">
    <name type="scientific">Pedobacter psychrophilus</name>
    <dbReference type="NCBI Taxonomy" id="1826909"/>
    <lineage>
        <taxon>Bacteria</taxon>
        <taxon>Pseudomonadati</taxon>
        <taxon>Bacteroidota</taxon>
        <taxon>Sphingobacteriia</taxon>
        <taxon>Sphingobacteriales</taxon>
        <taxon>Sphingobacteriaceae</taxon>
        <taxon>Pedobacter</taxon>
    </lineage>
</organism>
<keyword evidence="1" id="KW-0378">Hydrolase</keyword>
<dbReference type="InterPro" id="IPR050300">
    <property type="entry name" value="GDXG_lipolytic_enzyme"/>
</dbReference>
<dbReference type="InterPro" id="IPR029058">
    <property type="entry name" value="AB_hydrolase_fold"/>
</dbReference>
<feature type="domain" description="BD-FAE-like" evidence="2">
    <location>
        <begin position="63"/>
        <end position="168"/>
    </location>
</feature>
<protein>
    <recommendedName>
        <fullName evidence="2">BD-FAE-like domain-containing protein</fullName>
    </recommendedName>
</protein>
<dbReference type="RefSeq" id="WP_068821434.1">
    <property type="nucleotide sequence ID" value="NZ_LWHJ01000011.1"/>
</dbReference>
<comment type="caution">
    <text evidence="3">The sequence shown here is derived from an EMBL/GenBank/DDBJ whole genome shotgun (WGS) entry which is preliminary data.</text>
</comment>
<name>A0A179DPG1_9SPHI</name>
<dbReference type="Proteomes" id="UP000078459">
    <property type="component" value="Unassembled WGS sequence"/>
</dbReference>
<accession>A0A179DPG1</accession>
<dbReference type="InterPro" id="IPR049492">
    <property type="entry name" value="BD-FAE-like_dom"/>
</dbReference>
<evidence type="ECO:0000313" key="3">
    <source>
        <dbReference type="EMBL" id="OAQ42403.1"/>
    </source>
</evidence>
<dbReference type="GO" id="GO:0016787">
    <property type="term" value="F:hydrolase activity"/>
    <property type="evidence" value="ECO:0007669"/>
    <property type="project" value="UniProtKB-KW"/>
</dbReference>
<sequence>MKRFVLIFCLLIGSKVYAQKPITLKLWPNEIPNQKGNRVAFKSTLDSSKNLIKITEVTDPLIEIYSPKVKTNKAAIIISPGGGQKFLAWNLEGTEIASWLTNLGYTAVVLQYRVPNNQIGSVKDLQRAIKTMRFNAAKFNIDTNKIGVIGFSAGGNLSARAATNFKLKTEDVTDEIDKLSSRPDFALLIYPGSMSTGVDRHLIAGIPVDIDTPPVFIFVASDDPYNIPFSMGLELRKNKIPFEFHITPKGGHGYGLRKGNPAAEAWPSLAQNWLNSILNLN</sequence>
<dbReference type="SUPFAM" id="SSF53474">
    <property type="entry name" value="alpha/beta-Hydrolases"/>
    <property type="match status" value="1"/>
</dbReference>
<evidence type="ECO:0000259" key="2">
    <source>
        <dbReference type="Pfam" id="PF20434"/>
    </source>
</evidence>
<dbReference type="OrthoDB" id="9794725at2"/>
<reference evidence="3 4" key="2">
    <citation type="submission" date="2016-06" db="EMBL/GenBank/DDBJ databases">
        <title>Pedobacter psychrophilus sp. nov., isolated from Antarctic fragmentary rock.</title>
        <authorList>
            <person name="Svec P."/>
        </authorList>
    </citation>
    <scope>NUCLEOTIDE SEQUENCE [LARGE SCALE GENOMIC DNA]</scope>
    <source>
        <strain evidence="3 4">CCM 8644</strain>
    </source>
</reference>
<evidence type="ECO:0000313" key="4">
    <source>
        <dbReference type="Proteomes" id="UP000078459"/>
    </source>
</evidence>
<dbReference type="Pfam" id="PF20434">
    <property type="entry name" value="BD-FAE"/>
    <property type="match status" value="1"/>
</dbReference>